<accession>A0A212JHB8</accession>
<name>A0A212JHB8_9BACT</name>
<evidence type="ECO:0008006" key="2">
    <source>
        <dbReference type="Google" id="ProtNLM"/>
    </source>
</evidence>
<dbReference type="Gene3D" id="3.30.420.250">
    <property type="match status" value="1"/>
</dbReference>
<dbReference type="RefSeq" id="WP_296948810.1">
    <property type="nucleotide sequence ID" value="NZ_LT599021.1"/>
</dbReference>
<proteinExistence type="predicted"/>
<dbReference type="Pfam" id="PF12864">
    <property type="entry name" value="DUF3822"/>
    <property type="match status" value="1"/>
</dbReference>
<gene>
    <name evidence="1" type="ORF">KL86DYS2_11516</name>
</gene>
<reference evidence="1" key="1">
    <citation type="submission" date="2016-04" db="EMBL/GenBank/DDBJ databases">
        <authorList>
            <person name="Evans L.H."/>
            <person name="Alamgir A."/>
            <person name="Owens N."/>
            <person name="Weber N.D."/>
            <person name="Virtaneva K."/>
            <person name="Barbian K."/>
            <person name="Babar A."/>
            <person name="Rosenke K."/>
        </authorList>
    </citation>
    <scope>NUCLEOTIDE SEQUENCE</scope>
    <source>
        <strain evidence="1">86-2</strain>
    </source>
</reference>
<evidence type="ECO:0000313" key="1">
    <source>
        <dbReference type="EMBL" id="SBV98817.1"/>
    </source>
</evidence>
<dbReference type="AlphaFoldDB" id="A0A212JHB8"/>
<dbReference type="EMBL" id="FLUL01000001">
    <property type="protein sequence ID" value="SBV98817.1"/>
    <property type="molecule type" value="Genomic_DNA"/>
</dbReference>
<sequence>MFLLESIDLGQSDRYVLSIRITPYSFMFSISDPETKENYCLRETSFSMSDNLLANIQRIIFDFNFLTQEFKQTNVIFVSSSYDLIPARYFDFKDKEHLYNFTHVEKASHLSTGFIKNQDVTTLFNLNKDIFDFLSRSLWAPHFFHHTNLLINYFEDKNKLKGNASRMYLNFHDNFLDIICFTGPKLVHSLTYTNEQITNQLYYILKLWEQCRFSQLDDYLFIVGNPDLQLMTLLQQYIKNIEQQNIPSEIFLWNEDAQKAPLDLLTLSL</sequence>
<organism evidence="1">
    <name type="scientific">uncultured Dysgonomonas sp</name>
    <dbReference type="NCBI Taxonomy" id="206096"/>
    <lineage>
        <taxon>Bacteria</taxon>
        <taxon>Pseudomonadati</taxon>
        <taxon>Bacteroidota</taxon>
        <taxon>Bacteroidia</taxon>
        <taxon>Bacteroidales</taxon>
        <taxon>Dysgonomonadaceae</taxon>
        <taxon>Dysgonomonas</taxon>
        <taxon>environmental samples</taxon>
    </lineage>
</organism>
<dbReference type="InterPro" id="IPR024213">
    <property type="entry name" value="DUF3822"/>
</dbReference>
<dbReference type="CDD" id="cd24013">
    <property type="entry name" value="ASKHA_ATPase_BT3980-like"/>
    <property type="match status" value="1"/>
</dbReference>
<dbReference type="Gene3D" id="3.30.420.260">
    <property type="match status" value="1"/>
</dbReference>
<protein>
    <recommendedName>
        <fullName evidence="2">DUF3822 domain-containing protein</fullName>
    </recommendedName>
</protein>